<evidence type="ECO:0000313" key="3">
    <source>
        <dbReference type="Proteomes" id="UP001651158"/>
    </source>
</evidence>
<sequence length="71" mass="7638">MESRCVIKHITVNLRHPQPTSALLLTYSCSTPRLSHTGGLMQGTDDSGKNDAIEMGFPNGPLLTEGPNDSQ</sequence>
<feature type="region of interest" description="Disordered" evidence="1">
    <location>
        <begin position="38"/>
        <end position="71"/>
    </location>
</feature>
<proteinExistence type="predicted"/>
<keyword evidence="3" id="KW-1185">Reference proteome</keyword>
<dbReference type="PROSITE" id="PS51257">
    <property type="entry name" value="PROKAR_LIPOPROTEIN"/>
    <property type="match status" value="1"/>
</dbReference>
<protein>
    <submittedName>
        <fullName evidence="2">Uncharacterized protein</fullName>
    </submittedName>
</protein>
<comment type="caution">
    <text evidence="2">The sequence shown here is derived from an EMBL/GenBank/DDBJ whole genome shotgun (WGS) entry which is preliminary data.</text>
</comment>
<evidence type="ECO:0000313" key="2">
    <source>
        <dbReference type="EMBL" id="KAL5103272.1"/>
    </source>
</evidence>
<dbReference type="EMBL" id="JAKROA010000019">
    <property type="protein sequence ID" value="KAL5103272.1"/>
    <property type="molecule type" value="Genomic_DNA"/>
</dbReference>
<name>A0ABR4Q0U4_9CEST</name>
<dbReference type="Proteomes" id="UP001651158">
    <property type="component" value="Unassembled WGS sequence"/>
</dbReference>
<evidence type="ECO:0000256" key="1">
    <source>
        <dbReference type="SAM" id="MobiDB-lite"/>
    </source>
</evidence>
<reference evidence="2 3" key="1">
    <citation type="journal article" date="2022" name="Front. Cell. Infect. Microbiol.">
        <title>The Genomes of Two Strains of Taenia crassiceps the Animal Model for the Study of Human Cysticercosis.</title>
        <authorList>
            <person name="Bobes R.J."/>
            <person name="Estrada K."/>
            <person name="Rios-Valencia D.G."/>
            <person name="Calderon-Gallegos A."/>
            <person name="de la Torre P."/>
            <person name="Carrero J.C."/>
            <person name="Sanchez-Flores A."/>
            <person name="Laclette J.P."/>
        </authorList>
    </citation>
    <scope>NUCLEOTIDE SEQUENCE [LARGE SCALE GENOMIC DNA]</scope>
    <source>
        <strain evidence="2">WFUcys</strain>
    </source>
</reference>
<organism evidence="2 3">
    <name type="scientific">Taenia crassiceps</name>
    <dbReference type="NCBI Taxonomy" id="6207"/>
    <lineage>
        <taxon>Eukaryota</taxon>
        <taxon>Metazoa</taxon>
        <taxon>Spiralia</taxon>
        <taxon>Lophotrochozoa</taxon>
        <taxon>Platyhelminthes</taxon>
        <taxon>Cestoda</taxon>
        <taxon>Eucestoda</taxon>
        <taxon>Cyclophyllidea</taxon>
        <taxon>Taeniidae</taxon>
        <taxon>Taenia</taxon>
    </lineage>
</organism>
<accession>A0ABR4Q0U4</accession>
<gene>
    <name evidence="2" type="ORF">TcWFU_007322</name>
</gene>